<dbReference type="EMBL" id="JACSQO010000010">
    <property type="protein sequence ID" value="MBD7945748.1"/>
    <property type="molecule type" value="Genomic_DNA"/>
</dbReference>
<accession>A0ABR8RDB1</accession>
<organism evidence="1 2">
    <name type="scientific">Psychrobacillus faecigallinarum</name>
    <dbReference type="NCBI Taxonomy" id="2762235"/>
    <lineage>
        <taxon>Bacteria</taxon>
        <taxon>Bacillati</taxon>
        <taxon>Bacillota</taxon>
        <taxon>Bacilli</taxon>
        <taxon>Bacillales</taxon>
        <taxon>Bacillaceae</taxon>
        <taxon>Psychrobacillus</taxon>
    </lineage>
</organism>
<evidence type="ECO:0000313" key="2">
    <source>
        <dbReference type="Proteomes" id="UP000640786"/>
    </source>
</evidence>
<keyword evidence="2" id="KW-1185">Reference proteome</keyword>
<dbReference type="RefSeq" id="WP_191697682.1">
    <property type="nucleotide sequence ID" value="NZ_JACSQO010000010.1"/>
</dbReference>
<gene>
    <name evidence="1" type="ORF">H9650_16690</name>
</gene>
<protein>
    <submittedName>
        <fullName evidence="1">Uncharacterized protein</fullName>
    </submittedName>
</protein>
<sequence>MKKINKPTNFNEETCLALAIKLLIKIGELKMYEAVIQRFISEGNYENLYKLLLRCQHKERYKKLLENPYWRMPKNFDAKKCLAQTLSYLLEVGELEHNETVNIITNESYPGVYKLLNRQIQRRI</sequence>
<comment type="caution">
    <text evidence="1">The sequence shown here is derived from an EMBL/GenBank/DDBJ whole genome shotgun (WGS) entry which is preliminary data.</text>
</comment>
<evidence type="ECO:0000313" key="1">
    <source>
        <dbReference type="EMBL" id="MBD7945748.1"/>
    </source>
</evidence>
<dbReference type="Proteomes" id="UP000640786">
    <property type="component" value="Unassembled WGS sequence"/>
</dbReference>
<proteinExistence type="predicted"/>
<reference evidence="1 2" key="1">
    <citation type="submission" date="2020-08" db="EMBL/GenBank/DDBJ databases">
        <title>A Genomic Blueprint of the Chicken Gut Microbiome.</title>
        <authorList>
            <person name="Gilroy R."/>
            <person name="Ravi A."/>
            <person name="Getino M."/>
            <person name="Pursley I."/>
            <person name="Horton D.L."/>
            <person name="Alikhan N.-F."/>
            <person name="Baker D."/>
            <person name="Gharbi K."/>
            <person name="Hall N."/>
            <person name="Watson M."/>
            <person name="Adriaenssens E.M."/>
            <person name="Foster-Nyarko E."/>
            <person name="Jarju S."/>
            <person name="Secka A."/>
            <person name="Antonio M."/>
            <person name="Oren A."/>
            <person name="Chaudhuri R."/>
            <person name="La Ragione R.M."/>
            <person name="Hildebrand F."/>
            <person name="Pallen M.J."/>
        </authorList>
    </citation>
    <scope>NUCLEOTIDE SEQUENCE [LARGE SCALE GENOMIC DNA]</scope>
    <source>
        <strain evidence="1 2">Sa2BUA9</strain>
    </source>
</reference>
<name>A0ABR8RDB1_9BACI</name>